<dbReference type="Pfam" id="PF00109">
    <property type="entry name" value="ketoacyl-synt"/>
    <property type="match status" value="1"/>
</dbReference>
<feature type="domain" description="Ketosynthase family 3 (KS3)" evidence="5">
    <location>
        <begin position="3"/>
        <end position="408"/>
    </location>
</feature>
<dbReference type="eggNOG" id="COG0304">
    <property type="taxonomic scope" value="Bacteria"/>
</dbReference>
<protein>
    <submittedName>
        <fullName evidence="6">3-oxoacyl-[acyl-carrier-protein] synthase II</fullName>
        <ecNumber evidence="6">2.3.1.41</ecNumber>
    </submittedName>
</protein>
<evidence type="ECO:0000256" key="1">
    <source>
        <dbReference type="ARBA" id="ARBA00005194"/>
    </source>
</evidence>
<dbReference type="InterPro" id="IPR020841">
    <property type="entry name" value="PKS_Beta-ketoAc_synthase_dom"/>
</dbReference>
<dbReference type="Proteomes" id="UP000009080">
    <property type="component" value="Chromosome"/>
</dbReference>
<keyword evidence="7" id="KW-1185">Reference proteome</keyword>
<dbReference type="RefSeq" id="WP_015820669.1">
    <property type="nucleotide sequence ID" value="NC_012997.1"/>
</dbReference>
<keyword evidence="6" id="KW-0012">Acyltransferase</keyword>
<dbReference type="NCBIfam" id="NF006587">
    <property type="entry name" value="PRK09116.1"/>
    <property type="match status" value="1"/>
</dbReference>
<dbReference type="GO" id="GO:0005829">
    <property type="term" value="C:cytosol"/>
    <property type="evidence" value="ECO:0007669"/>
    <property type="project" value="TreeGrafter"/>
</dbReference>
<comment type="similarity">
    <text evidence="2 4">Belongs to the thiolase-like superfamily. Beta-ketoacyl-ACP synthases family.</text>
</comment>
<reference evidence="6 7" key="1">
    <citation type="journal article" date="2009" name="PLoS ONE">
        <title>The complete genome of Teredinibacter turnerae T7901: an intracellular endosymbiont of marine wood-boring bivalves (shipworms).</title>
        <authorList>
            <person name="Yang J.C."/>
            <person name="Madupu R."/>
            <person name="Durkin A.S."/>
            <person name="Ekborg N.A."/>
            <person name="Pedamallu C.S."/>
            <person name="Hostetler J.B."/>
            <person name="Radune D."/>
            <person name="Toms B.S."/>
            <person name="Henrissat B."/>
            <person name="Coutinho P.M."/>
            <person name="Schwarz S."/>
            <person name="Field L."/>
            <person name="Trindade-Silva A.E."/>
            <person name="Soares C.A.G."/>
            <person name="Elshahawi S."/>
            <person name="Hanora A."/>
            <person name="Schmidt E.W."/>
            <person name="Haygood M.G."/>
            <person name="Posfai J."/>
            <person name="Benner J."/>
            <person name="Madinger C."/>
            <person name="Nove J."/>
            <person name="Anton B."/>
            <person name="Chaudhary K."/>
            <person name="Foster J."/>
            <person name="Holman A."/>
            <person name="Kumar S."/>
            <person name="Lessard P.A."/>
            <person name="Luyten Y.A."/>
            <person name="Slatko B."/>
            <person name="Wood N."/>
            <person name="Wu B."/>
            <person name="Teplitski M."/>
            <person name="Mougous J.D."/>
            <person name="Ward N."/>
            <person name="Eisen J.A."/>
            <person name="Badger J.H."/>
            <person name="Distel D.L."/>
        </authorList>
    </citation>
    <scope>NUCLEOTIDE SEQUENCE [LARGE SCALE GENOMIC DNA]</scope>
    <source>
        <strain evidence="7">ATCC 39867 / T7901</strain>
    </source>
</reference>
<accession>C5BQ26</accession>
<dbReference type="InterPro" id="IPR000794">
    <property type="entry name" value="Beta-ketoacyl_synthase"/>
</dbReference>
<dbReference type="EC" id="2.3.1.41" evidence="6"/>
<comment type="pathway">
    <text evidence="1">Lipid metabolism; fatty acid biosynthesis.</text>
</comment>
<dbReference type="InterPro" id="IPR018201">
    <property type="entry name" value="Ketoacyl_synth_AS"/>
</dbReference>
<evidence type="ECO:0000256" key="4">
    <source>
        <dbReference type="RuleBase" id="RU003694"/>
    </source>
</evidence>
<dbReference type="FunFam" id="3.40.47.10:FF:000018">
    <property type="entry name" value="3-oxoacyl-[acyl-carrier-protein] synthase 2"/>
    <property type="match status" value="1"/>
</dbReference>
<dbReference type="SMART" id="SM00825">
    <property type="entry name" value="PKS_KS"/>
    <property type="match status" value="1"/>
</dbReference>
<organism evidence="6 7">
    <name type="scientific">Teredinibacter turnerae (strain ATCC 39867 / T7901)</name>
    <dbReference type="NCBI Taxonomy" id="377629"/>
    <lineage>
        <taxon>Bacteria</taxon>
        <taxon>Pseudomonadati</taxon>
        <taxon>Pseudomonadota</taxon>
        <taxon>Gammaproteobacteria</taxon>
        <taxon>Cellvibrionales</taxon>
        <taxon>Cellvibrionaceae</taxon>
        <taxon>Teredinibacter</taxon>
    </lineage>
</organism>
<dbReference type="Gene3D" id="3.40.47.10">
    <property type="match status" value="2"/>
</dbReference>
<dbReference type="HOGENOM" id="CLU_000022_69_2_6"/>
<sequence length="412" mass="43851">MSCKRVVITGMSTITSLGSDWETFRANALAGKSGIKRMAEWERYGDLNTRLGGPVTDFQTPSHFSRKKTRGMGRVSLMATSSAETALADAGLLGDPILKSGQVGVAYGSSTGSTDAVRDFAGMIIEGNMTSVTATTYIRMMSHTSPVNIGVFFGLRGRLYTTSSACTSGSQAIGQAFETIKAGRQIAMVAGGGEELCPTEAAVFDTLYATSTANDTPELTPRPFDQDRDGLVIGEGAGTLILEERDHAIARGATIYAEVLGYGQNTDGGHITQPNAETMQIAMELALQDAGLRPADIGYVNAHGTATDRGDLAESRATASLFGNRLPISTLKGHLGHTLGACGAVEAWATIQMMRENLYLPTLNLKTPDPECGELDYIMNEGRALECEFVMNNNFAFGGINTSLIFRRHSES</sequence>
<dbReference type="Pfam" id="PF02801">
    <property type="entry name" value="Ketoacyl-synt_C"/>
    <property type="match status" value="1"/>
</dbReference>
<gene>
    <name evidence="6" type="ordered locus">TERTU_3289</name>
</gene>
<dbReference type="UniPathway" id="UPA00094"/>
<evidence type="ECO:0000256" key="3">
    <source>
        <dbReference type="ARBA" id="ARBA00022679"/>
    </source>
</evidence>
<evidence type="ECO:0000313" key="6">
    <source>
        <dbReference type="EMBL" id="ACR14555.1"/>
    </source>
</evidence>
<dbReference type="STRING" id="377629.TERTU_3289"/>
<dbReference type="InterPro" id="IPR014030">
    <property type="entry name" value="Ketoacyl_synth_N"/>
</dbReference>
<proteinExistence type="inferred from homology"/>
<dbReference type="PANTHER" id="PTHR11712:SF325">
    <property type="entry name" value="3-OXOACYL-(ACYL-CARRIER-PROTEIN) SYNTHASE II FABF"/>
    <property type="match status" value="1"/>
</dbReference>
<dbReference type="KEGG" id="ttu:TERTU_3289"/>
<evidence type="ECO:0000256" key="2">
    <source>
        <dbReference type="ARBA" id="ARBA00008467"/>
    </source>
</evidence>
<dbReference type="InterPro" id="IPR014031">
    <property type="entry name" value="Ketoacyl_synth_C"/>
</dbReference>
<dbReference type="CDD" id="cd00834">
    <property type="entry name" value="KAS_I_II"/>
    <property type="match status" value="1"/>
</dbReference>
<dbReference type="GO" id="GO:0004315">
    <property type="term" value="F:3-oxoacyl-[acyl-carrier-protein] synthase activity"/>
    <property type="evidence" value="ECO:0007669"/>
    <property type="project" value="UniProtKB-EC"/>
</dbReference>
<name>C5BQ26_TERTT</name>
<dbReference type="AlphaFoldDB" id="C5BQ26"/>
<dbReference type="PROSITE" id="PS00606">
    <property type="entry name" value="KS3_1"/>
    <property type="match status" value="1"/>
</dbReference>
<evidence type="ECO:0000259" key="5">
    <source>
        <dbReference type="PROSITE" id="PS52004"/>
    </source>
</evidence>
<dbReference type="PANTHER" id="PTHR11712">
    <property type="entry name" value="POLYKETIDE SYNTHASE-RELATED"/>
    <property type="match status" value="1"/>
</dbReference>
<keyword evidence="3 4" id="KW-0808">Transferase</keyword>
<dbReference type="EMBL" id="CP001614">
    <property type="protein sequence ID" value="ACR14555.1"/>
    <property type="molecule type" value="Genomic_DNA"/>
</dbReference>
<dbReference type="SUPFAM" id="SSF53901">
    <property type="entry name" value="Thiolase-like"/>
    <property type="match status" value="2"/>
</dbReference>
<dbReference type="PROSITE" id="PS52004">
    <property type="entry name" value="KS3_2"/>
    <property type="match status" value="1"/>
</dbReference>
<evidence type="ECO:0000313" key="7">
    <source>
        <dbReference type="Proteomes" id="UP000009080"/>
    </source>
</evidence>
<dbReference type="GO" id="GO:0006633">
    <property type="term" value="P:fatty acid biosynthetic process"/>
    <property type="evidence" value="ECO:0007669"/>
    <property type="project" value="UniProtKB-UniPathway"/>
</dbReference>
<dbReference type="InterPro" id="IPR016039">
    <property type="entry name" value="Thiolase-like"/>
</dbReference>